<dbReference type="InterPro" id="IPR001296">
    <property type="entry name" value="Glyco_trans_1"/>
</dbReference>
<reference evidence="4" key="1">
    <citation type="journal article" date="2020" name="Ecol. Evol.">
        <title>Genome structure and content of the rice root-knot nematode (Meloidogyne graminicola).</title>
        <authorList>
            <person name="Phan N.T."/>
            <person name="Danchin E.G.J."/>
            <person name="Klopp C."/>
            <person name="Perfus-Barbeoch L."/>
            <person name="Kozlowski D.K."/>
            <person name="Koutsovoulos G.D."/>
            <person name="Lopez-Roques C."/>
            <person name="Bouchez O."/>
            <person name="Zahm M."/>
            <person name="Besnard G."/>
            <person name="Bellafiore S."/>
        </authorList>
    </citation>
    <scope>NUCLEOTIDE SEQUENCE</scope>
    <source>
        <strain evidence="4">VN-18</strain>
    </source>
</reference>
<dbReference type="EMBL" id="JABEBT010000113">
    <property type="protein sequence ID" value="KAF7632079.1"/>
    <property type="molecule type" value="Genomic_DNA"/>
</dbReference>
<dbReference type="Pfam" id="PF00534">
    <property type="entry name" value="Glycos_transf_1"/>
    <property type="match status" value="1"/>
</dbReference>
<dbReference type="PANTHER" id="PTHR12526:SF595">
    <property type="entry name" value="BLL5217 PROTEIN"/>
    <property type="match status" value="1"/>
</dbReference>
<keyword evidence="2" id="KW-0472">Membrane</keyword>
<gene>
    <name evidence="4" type="ORF">Mgra_00008526</name>
</gene>
<dbReference type="AlphaFoldDB" id="A0A8S9ZFJ2"/>
<sequence length="403" mass="47274">MLTKQEILKKCTKTKITIIIVTIIFIYLFMFRILIHERFYIHNSKSFKISQKVVTKRLLRIAQISPPEISVPPKKYGSIERTISYLTEELVKRGHDQLIHYFRPAYNKEPIPMERYEWLFNQVRMMAAKFEILHFHTGEHFEFVDEICKGNRVTCIVTAHDFMKWYPTLGFEHNRLPLITISDDQKLHSSGNPNYIGTAYHGLPKNQYKFIEKPFSKKPYLAFLARMVPEKKPDMAIEIAVKLGFHLKIGAKIIENYYDYWDKINKLIEKHKNIVEFVGEVNETQKNDFLGNANAFLNPINWPEPFGMVMIESMACGTPVVARNMGAVPEVIDDGISGVTFNTVEEGVEAVKKAIKMNRKKVREAFERRFTIEKNVDRIEEIYIKRLNLEKYRFKSILLIISW</sequence>
<evidence type="ECO:0000313" key="4">
    <source>
        <dbReference type="EMBL" id="KAF7632079.1"/>
    </source>
</evidence>
<evidence type="ECO:0000259" key="3">
    <source>
        <dbReference type="Pfam" id="PF00534"/>
    </source>
</evidence>
<dbReference type="PANTHER" id="PTHR12526">
    <property type="entry name" value="GLYCOSYLTRANSFERASE"/>
    <property type="match status" value="1"/>
</dbReference>
<accession>A0A8S9ZFJ2</accession>
<proteinExistence type="predicted"/>
<evidence type="ECO:0000313" key="5">
    <source>
        <dbReference type="Proteomes" id="UP000605970"/>
    </source>
</evidence>
<evidence type="ECO:0000256" key="1">
    <source>
        <dbReference type="ARBA" id="ARBA00022676"/>
    </source>
</evidence>
<dbReference type="GO" id="GO:0016757">
    <property type="term" value="F:glycosyltransferase activity"/>
    <property type="evidence" value="ECO:0007669"/>
    <property type="project" value="UniProtKB-KW"/>
</dbReference>
<dbReference type="CDD" id="cd03802">
    <property type="entry name" value="GT4_AviGT4-like"/>
    <property type="match status" value="1"/>
</dbReference>
<keyword evidence="2" id="KW-1133">Transmembrane helix</keyword>
<keyword evidence="2" id="KW-0812">Transmembrane</keyword>
<dbReference type="Proteomes" id="UP000605970">
    <property type="component" value="Unassembled WGS sequence"/>
</dbReference>
<evidence type="ECO:0000256" key="2">
    <source>
        <dbReference type="SAM" id="Phobius"/>
    </source>
</evidence>
<keyword evidence="1" id="KW-0808">Transferase</keyword>
<dbReference type="SUPFAM" id="SSF53756">
    <property type="entry name" value="UDP-Glycosyltransferase/glycogen phosphorylase"/>
    <property type="match status" value="1"/>
</dbReference>
<protein>
    <submittedName>
        <fullName evidence="4">Glycos_transf_1 domain-containing protein</fullName>
    </submittedName>
</protein>
<dbReference type="Gene3D" id="3.40.50.2000">
    <property type="entry name" value="Glycogen Phosphorylase B"/>
    <property type="match status" value="2"/>
</dbReference>
<dbReference type="OrthoDB" id="448893at2759"/>
<keyword evidence="5" id="KW-1185">Reference proteome</keyword>
<name>A0A8S9ZFJ2_9BILA</name>
<feature type="transmembrane region" description="Helical" evidence="2">
    <location>
        <begin position="16"/>
        <end position="35"/>
    </location>
</feature>
<comment type="caution">
    <text evidence="4">The sequence shown here is derived from an EMBL/GenBank/DDBJ whole genome shotgun (WGS) entry which is preliminary data.</text>
</comment>
<feature type="domain" description="Glycosyl transferase family 1" evidence="3">
    <location>
        <begin position="206"/>
        <end position="365"/>
    </location>
</feature>
<organism evidence="4 5">
    <name type="scientific">Meloidogyne graminicola</name>
    <dbReference type="NCBI Taxonomy" id="189291"/>
    <lineage>
        <taxon>Eukaryota</taxon>
        <taxon>Metazoa</taxon>
        <taxon>Ecdysozoa</taxon>
        <taxon>Nematoda</taxon>
        <taxon>Chromadorea</taxon>
        <taxon>Rhabditida</taxon>
        <taxon>Tylenchina</taxon>
        <taxon>Tylenchomorpha</taxon>
        <taxon>Tylenchoidea</taxon>
        <taxon>Meloidogynidae</taxon>
        <taxon>Meloidogyninae</taxon>
        <taxon>Meloidogyne</taxon>
    </lineage>
</organism>
<keyword evidence="1" id="KW-0328">Glycosyltransferase</keyword>